<reference evidence="1 2" key="2">
    <citation type="journal article" date="2009" name="PLoS ONE">
        <title>An integrated genetic and cytogenetic map of the cucumber genome.</title>
        <authorList>
            <person name="Ren Y."/>
            <person name="Zhang Z."/>
            <person name="Liu J."/>
            <person name="Staub J.E."/>
            <person name="Han Y."/>
            <person name="Cheng Z."/>
            <person name="Li X."/>
            <person name="Lu J."/>
            <person name="Miao H."/>
            <person name="Kang H."/>
            <person name="Xie B."/>
            <person name="Gu X."/>
            <person name="Wang X."/>
            <person name="Du Y."/>
            <person name="Jin W."/>
            <person name="Huang S."/>
        </authorList>
    </citation>
    <scope>NUCLEOTIDE SEQUENCE [LARGE SCALE GENOMIC DNA]</scope>
    <source>
        <strain evidence="2">cv. 9930</strain>
    </source>
</reference>
<dbReference type="EMBL" id="CM002925">
    <property type="protein sequence ID" value="KGN52994.1"/>
    <property type="molecule type" value="Genomic_DNA"/>
</dbReference>
<name>A0A0A0KVX5_CUCSA</name>
<protein>
    <submittedName>
        <fullName evidence="1">Uncharacterized protein</fullName>
    </submittedName>
</protein>
<reference evidence="1 2" key="3">
    <citation type="journal article" date="2010" name="BMC Genomics">
        <title>Transcriptome sequencing and comparative analysis of cucumber flowers with different sex types.</title>
        <authorList>
            <person name="Guo S."/>
            <person name="Zheng Y."/>
            <person name="Joung J.G."/>
            <person name="Liu S."/>
            <person name="Zhang Z."/>
            <person name="Crasta O.R."/>
            <person name="Sobral B.W."/>
            <person name="Xu Y."/>
            <person name="Huang S."/>
            <person name="Fei Z."/>
        </authorList>
    </citation>
    <scope>NUCLEOTIDE SEQUENCE [LARGE SCALE GENOMIC DNA]</scope>
    <source>
        <strain evidence="2">cv. 9930</strain>
    </source>
</reference>
<keyword evidence="2" id="KW-1185">Reference proteome</keyword>
<dbReference type="STRING" id="3659.A0A0A0KVX5"/>
<gene>
    <name evidence="1" type="ORF">Csa_4G010930</name>
</gene>
<sequence>MSCGGEAGKQWTCAKAGAASLQKVGLIVRDIGEPCLSQSPIKVVITVNRMLKPEKWLAAFDSDGKALGFQKTLKSIVLGVCVVLP</sequence>
<accession>A0A0A0KVX5</accession>
<dbReference type="Gramene" id="KGN52994">
    <property type="protein sequence ID" value="KGN52994"/>
    <property type="gene ID" value="Csa_4G010930"/>
</dbReference>
<proteinExistence type="predicted"/>
<organism evidence="1 2">
    <name type="scientific">Cucumis sativus</name>
    <name type="common">Cucumber</name>
    <dbReference type="NCBI Taxonomy" id="3659"/>
    <lineage>
        <taxon>Eukaryota</taxon>
        <taxon>Viridiplantae</taxon>
        <taxon>Streptophyta</taxon>
        <taxon>Embryophyta</taxon>
        <taxon>Tracheophyta</taxon>
        <taxon>Spermatophyta</taxon>
        <taxon>Magnoliopsida</taxon>
        <taxon>eudicotyledons</taxon>
        <taxon>Gunneridae</taxon>
        <taxon>Pentapetalae</taxon>
        <taxon>rosids</taxon>
        <taxon>fabids</taxon>
        <taxon>Cucurbitales</taxon>
        <taxon>Cucurbitaceae</taxon>
        <taxon>Benincaseae</taxon>
        <taxon>Cucumis</taxon>
    </lineage>
</organism>
<reference evidence="1 2" key="4">
    <citation type="journal article" date="2011" name="BMC Genomics">
        <title>RNA-Seq improves annotation of protein-coding genes in the cucumber genome.</title>
        <authorList>
            <person name="Li Z."/>
            <person name="Zhang Z."/>
            <person name="Yan P."/>
            <person name="Huang S."/>
            <person name="Fei Z."/>
            <person name="Lin K."/>
        </authorList>
    </citation>
    <scope>NUCLEOTIDE SEQUENCE [LARGE SCALE GENOMIC DNA]</scope>
    <source>
        <strain evidence="2">cv. 9930</strain>
    </source>
</reference>
<evidence type="ECO:0000313" key="2">
    <source>
        <dbReference type="Proteomes" id="UP000029981"/>
    </source>
</evidence>
<evidence type="ECO:0000313" key="1">
    <source>
        <dbReference type="EMBL" id="KGN52994.1"/>
    </source>
</evidence>
<dbReference type="Proteomes" id="UP000029981">
    <property type="component" value="Chromosome 4"/>
</dbReference>
<reference evidence="1 2" key="1">
    <citation type="journal article" date="2009" name="Nat. Genet.">
        <title>The genome of the cucumber, Cucumis sativus L.</title>
        <authorList>
            <person name="Huang S."/>
            <person name="Li R."/>
            <person name="Zhang Z."/>
            <person name="Li L."/>
            <person name="Gu X."/>
            <person name="Fan W."/>
            <person name="Lucas W.J."/>
            <person name="Wang X."/>
            <person name="Xie B."/>
            <person name="Ni P."/>
            <person name="Ren Y."/>
            <person name="Zhu H."/>
            <person name="Li J."/>
            <person name="Lin K."/>
            <person name="Jin W."/>
            <person name="Fei Z."/>
            <person name="Li G."/>
            <person name="Staub J."/>
            <person name="Kilian A."/>
            <person name="van der Vossen E.A."/>
            <person name="Wu Y."/>
            <person name="Guo J."/>
            <person name="He J."/>
            <person name="Jia Z."/>
            <person name="Ren Y."/>
            <person name="Tian G."/>
            <person name="Lu Y."/>
            <person name="Ruan J."/>
            <person name="Qian W."/>
            <person name="Wang M."/>
            <person name="Huang Q."/>
            <person name="Li B."/>
            <person name="Xuan Z."/>
            <person name="Cao J."/>
            <person name="Asan"/>
            <person name="Wu Z."/>
            <person name="Zhang J."/>
            <person name="Cai Q."/>
            <person name="Bai Y."/>
            <person name="Zhao B."/>
            <person name="Han Y."/>
            <person name="Li Y."/>
            <person name="Li X."/>
            <person name="Wang S."/>
            <person name="Shi Q."/>
            <person name="Liu S."/>
            <person name="Cho W.K."/>
            <person name="Kim J.Y."/>
            <person name="Xu Y."/>
            <person name="Heller-Uszynska K."/>
            <person name="Miao H."/>
            <person name="Cheng Z."/>
            <person name="Zhang S."/>
            <person name="Wu J."/>
            <person name="Yang Y."/>
            <person name="Kang H."/>
            <person name="Li M."/>
            <person name="Liang H."/>
            <person name="Ren X."/>
            <person name="Shi Z."/>
            <person name="Wen M."/>
            <person name="Jian M."/>
            <person name="Yang H."/>
            <person name="Zhang G."/>
            <person name="Yang Z."/>
            <person name="Chen R."/>
            <person name="Liu S."/>
            <person name="Li J."/>
            <person name="Ma L."/>
            <person name="Liu H."/>
            <person name="Zhou Y."/>
            <person name="Zhao J."/>
            <person name="Fang X."/>
            <person name="Li G."/>
            <person name="Fang L."/>
            <person name="Li Y."/>
            <person name="Liu D."/>
            <person name="Zheng H."/>
            <person name="Zhang Y."/>
            <person name="Qin N."/>
            <person name="Li Z."/>
            <person name="Yang G."/>
            <person name="Yang S."/>
            <person name="Bolund L."/>
            <person name="Kristiansen K."/>
            <person name="Zheng H."/>
            <person name="Li S."/>
            <person name="Zhang X."/>
            <person name="Yang H."/>
            <person name="Wang J."/>
            <person name="Sun R."/>
            <person name="Zhang B."/>
            <person name="Jiang S."/>
            <person name="Wang J."/>
            <person name="Du Y."/>
            <person name="Li S."/>
        </authorList>
    </citation>
    <scope>NUCLEOTIDE SEQUENCE [LARGE SCALE GENOMIC DNA]</scope>
    <source>
        <strain evidence="2">cv. 9930</strain>
    </source>
</reference>
<dbReference type="AlphaFoldDB" id="A0A0A0KVX5"/>
<dbReference type="OMA" id="VITVNRM"/>